<dbReference type="Proteomes" id="UP000635477">
    <property type="component" value="Unassembled WGS sequence"/>
</dbReference>
<dbReference type="CDD" id="cd12087">
    <property type="entry name" value="TM_EGFR-like"/>
    <property type="match status" value="1"/>
</dbReference>
<comment type="caution">
    <text evidence="3">The sequence shown here is derived from an EMBL/GenBank/DDBJ whole genome shotgun (WGS) entry which is preliminary data.</text>
</comment>
<keyword evidence="2" id="KW-0472">Membrane</keyword>
<accession>A0A8H4XGM0</accession>
<protein>
    <submittedName>
        <fullName evidence="3">Uncharacterized protein</fullName>
    </submittedName>
</protein>
<evidence type="ECO:0000313" key="4">
    <source>
        <dbReference type="Proteomes" id="UP000635477"/>
    </source>
</evidence>
<evidence type="ECO:0000313" key="3">
    <source>
        <dbReference type="EMBL" id="KAF4974408.1"/>
    </source>
</evidence>
<reference evidence="3" key="2">
    <citation type="submission" date="2020-05" db="EMBL/GenBank/DDBJ databases">
        <authorList>
            <person name="Kim H.-S."/>
            <person name="Proctor R.H."/>
            <person name="Brown D.W."/>
        </authorList>
    </citation>
    <scope>NUCLEOTIDE SEQUENCE</scope>
    <source>
        <strain evidence="3">NRRL 22465</strain>
    </source>
</reference>
<dbReference type="OrthoDB" id="3436787at2759"/>
<proteinExistence type="predicted"/>
<feature type="compositionally biased region" description="Polar residues" evidence="1">
    <location>
        <begin position="162"/>
        <end position="180"/>
    </location>
</feature>
<evidence type="ECO:0000256" key="1">
    <source>
        <dbReference type="SAM" id="MobiDB-lite"/>
    </source>
</evidence>
<reference evidence="3" key="1">
    <citation type="journal article" date="2020" name="BMC Genomics">
        <title>Correction to: Identification and distribution of gene clusters required for synthesis of sphingolipid metabolism inhibitors in diverse species of the filamentous fungus Fusarium.</title>
        <authorList>
            <person name="Kim H.S."/>
            <person name="Lohmar J.M."/>
            <person name="Busman M."/>
            <person name="Brown D.W."/>
            <person name="Naumann T.A."/>
            <person name="Divon H.H."/>
            <person name="Lysoe E."/>
            <person name="Uhlig S."/>
            <person name="Proctor R.H."/>
        </authorList>
    </citation>
    <scope>NUCLEOTIDE SEQUENCE</scope>
    <source>
        <strain evidence="3">NRRL 22465</strain>
    </source>
</reference>
<evidence type="ECO:0000256" key="2">
    <source>
        <dbReference type="SAM" id="Phobius"/>
    </source>
</evidence>
<keyword evidence="2" id="KW-0812">Transmembrane</keyword>
<keyword evidence="2" id="KW-1133">Transmembrane helix</keyword>
<feature type="compositionally biased region" description="Low complexity" evidence="1">
    <location>
        <begin position="17"/>
        <end position="38"/>
    </location>
</feature>
<feature type="region of interest" description="Disordered" evidence="1">
    <location>
        <begin position="17"/>
        <end position="45"/>
    </location>
</feature>
<gene>
    <name evidence="3" type="ORF">FZEAL_8682</name>
</gene>
<feature type="region of interest" description="Disordered" evidence="1">
    <location>
        <begin position="127"/>
        <end position="215"/>
    </location>
</feature>
<sequence length="229" mass="23390">MVKNSCDSTAIANVTSAGSATATASGGASSETGSSGAGKNKEEPESRANIVTIAGGISGVVAIAALSIGLFLFIRRKRLRETRGEEIPSHSGGPPDYTGKPELMGNSEFMPHNAGAGKGYFSPPAVSEISTGAASPKPELDGGKPIVELPPNHSKGYPSPYGQPSPQASYVSPITSQHGQNAGWAYSPNGQPVYEFPSSPAPAQRPGIGHKSGPVEAYEMGANVGKWAK</sequence>
<feature type="transmembrane region" description="Helical" evidence="2">
    <location>
        <begin position="50"/>
        <end position="74"/>
    </location>
</feature>
<name>A0A8H4XGM0_9HYPO</name>
<organism evidence="3 4">
    <name type="scientific">Fusarium zealandicum</name>
    <dbReference type="NCBI Taxonomy" id="1053134"/>
    <lineage>
        <taxon>Eukaryota</taxon>
        <taxon>Fungi</taxon>
        <taxon>Dikarya</taxon>
        <taxon>Ascomycota</taxon>
        <taxon>Pezizomycotina</taxon>
        <taxon>Sordariomycetes</taxon>
        <taxon>Hypocreomycetidae</taxon>
        <taxon>Hypocreales</taxon>
        <taxon>Nectriaceae</taxon>
        <taxon>Fusarium</taxon>
        <taxon>Fusarium staphyleae species complex</taxon>
    </lineage>
</organism>
<keyword evidence="4" id="KW-1185">Reference proteome</keyword>
<dbReference type="EMBL" id="JABEYC010000758">
    <property type="protein sequence ID" value="KAF4974408.1"/>
    <property type="molecule type" value="Genomic_DNA"/>
</dbReference>
<dbReference type="AlphaFoldDB" id="A0A8H4XGM0"/>